<keyword evidence="10" id="KW-0479">Metal-binding</keyword>
<dbReference type="PROSITE" id="PS51918">
    <property type="entry name" value="RADICAL_SAM"/>
    <property type="match status" value="1"/>
</dbReference>
<evidence type="ECO:0000313" key="20">
    <source>
        <dbReference type="Proteomes" id="UP001497444"/>
    </source>
</evidence>
<comment type="function">
    <text evidence="2">Catalyzes the methylthiolation of N6-threonylcarbamoyladenosine (t(6)A), leading to the formation of 2-methylthio-N6-threonylcarbamoyladenosine (ms(2)t(6)A) at position 37 in tRNAs that read codons beginning with adenine.</text>
</comment>
<dbReference type="InterPro" id="IPR058240">
    <property type="entry name" value="rSAM_sf"/>
</dbReference>
<dbReference type="PANTHER" id="PTHR11918:SF45">
    <property type="entry name" value="THREONYLCARBAMOYLADENOSINE TRNA METHYLTHIOTRANSFERASE"/>
    <property type="match status" value="1"/>
</dbReference>
<dbReference type="InterPro" id="IPR006466">
    <property type="entry name" value="MiaB-like_arc_euk"/>
</dbReference>
<dbReference type="NCBIfam" id="TIGR00089">
    <property type="entry name" value="MiaB/RimO family radical SAM methylthiotransferase"/>
    <property type="match status" value="1"/>
</dbReference>
<comment type="cofactor">
    <cofactor evidence="1">
        <name>[4Fe-4S] cluster</name>
        <dbReference type="ChEBI" id="CHEBI:49883"/>
    </cofactor>
</comment>
<keyword evidence="7" id="KW-0808">Transferase</keyword>
<evidence type="ECO:0000259" key="17">
    <source>
        <dbReference type="PROSITE" id="PS51449"/>
    </source>
</evidence>
<dbReference type="InterPro" id="IPR023404">
    <property type="entry name" value="rSAM_horseshoe"/>
</dbReference>
<keyword evidence="15" id="KW-0472">Membrane</keyword>
<dbReference type="InterPro" id="IPR020612">
    <property type="entry name" value="Methylthiotransferase_CS"/>
</dbReference>
<dbReference type="Pfam" id="PF04055">
    <property type="entry name" value="Radical_SAM"/>
    <property type="match status" value="1"/>
</dbReference>
<evidence type="ECO:0000256" key="15">
    <source>
        <dbReference type="SAM" id="Phobius"/>
    </source>
</evidence>
<keyword evidence="15" id="KW-1133">Transmembrane helix</keyword>
<proteinExistence type="inferred from homology"/>
<keyword evidence="8" id="KW-0949">S-adenosyl-L-methionine</keyword>
<evidence type="ECO:0000256" key="4">
    <source>
        <dbReference type="ARBA" id="ARBA00013273"/>
    </source>
</evidence>
<dbReference type="PROSITE" id="PS50926">
    <property type="entry name" value="TRAM"/>
    <property type="match status" value="1"/>
</dbReference>
<dbReference type="Pfam" id="PF00919">
    <property type="entry name" value="UPF0004"/>
    <property type="match status" value="1"/>
</dbReference>
<protein>
    <recommendedName>
        <fullName evidence="5">Threonylcarbamoyladenosine tRNA methylthiotransferase</fullName>
        <ecNumber evidence="4">2.8.4.5</ecNumber>
    </recommendedName>
    <alternativeName>
        <fullName evidence="13">tRNA-t(6)A37 methylthiotransferase</fullName>
    </alternativeName>
</protein>
<comment type="similarity">
    <text evidence="3">Belongs to the methylthiotransferase family. CDKAL1 subfamily.</text>
</comment>
<dbReference type="InterPro" id="IPR013848">
    <property type="entry name" value="Methylthiotransferase_N"/>
</dbReference>
<feature type="domain" description="TRAM" evidence="16">
    <location>
        <begin position="431"/>
        <end position="493"/>
    </location>
</feature>
<dbReference type="SUPFAM" id="SSF102114">
    <property type="entry name" value="Radical SAM enzymes"/>
    <property type="match status" value="1"/>
</dbReference>
<dbReference type="SMART" id="SM00729">
    <property type="entry name" value="Elp3"/>
    <property type="match status" value="1"/>
</dbReference>
<feature type="transmembrane region" description="Helical" evidence="15">
    <location>
        <begin position="692"/>
        <end position="714"/>
    </location>
</feature>
<evidence type="ECO:0000313" key="19">
    <source>
        <dbReference type="EMBL" id="CAK9266366.1"/>
    </source>
</evidence>
<keyword evidence="9" id="KW-0819">tRNA processing</keyword>
<keyword evidence="12" id="KW-0411">Iron-sulfur</keyword>
<feature type="domain" description="Radical SAM core" evidence="18">
    <location>
        <begin position="198"/>
        <end position="431"/>
    </location>
</feature>
<keyword evidence="15" id="KW-0812">Transmembrane</keyword>
<dbReference type="PROSITE" id="PS51449">
    <property type="entry name" value="MTTASE_N"/>
    <property type="match status" value="1"/>
</dbReference>
<evidence type="ECO:0000256" key="2">
    <source>
        <dbReference type="ARBA" id="ARBA00002399"/>
    </source>
</evidence>
<dbReference type="EC" id="2.8.4.5" evidence="4"/>
<evidence type="ECO:0000256" key="3">
    <source>
        <dbReference type="ARBA" id="ARBA00008616"/>
    </source>
</evidence>
<evidence type="ECO:0000256" key="12">
    <source>
        <dbReference type="ARBA" id="ARBA00023014"/>
    </source>
</evidence>
<evidence type="ECO:0000256" key="1">
    <source>
        <dbReference type="ARBA" id="ARBA00001966"/>
    </source>
</evidence>
<dbReference type="EMBL" id="OZ020113">
    <property type="protein sequence ID" value="CAK9266366.1"/>
    <property type="molecule type" value="Genomic_DNA"/>
</dbReference>
<dbReference type="Proteomes" id="UP001497444">
    <property type="component" value="Chromosome 18"/>
</dbReference>
<dbReference type="InterPro" id="IPR006638">
    <property type="entry name" value="Elp3/MiaA/NifB-like_rSAM"/>
</dbReference>
<dbReference type="PANTHER" id="PTHR11918">
    <property type="entry name" value="RADICAL SAM PROTEINS"/>
    <property type="match status" value="1"/>
</dbReference>
<dbReference type="PROSITE" id="PS01278">
    <property type="entry name" value="MTTASE_RADICAL"/>
    <property type="match status" value="1"/>
</dbReference>
<evidence type="ECO:0000256" key="14">
    <source>
        <dbReference type="ARBA" id="ARBA00051661"/>
    </source>
</evidence>
<organism evidence="19 20">
    <name type="scientific">Sphagnum jensenii</name>
    <dbReference type="NCBI Taxonomy" id="128206"/>
    <lineage>
        <taxon>Eukaryota</taxon>
        <taxon>Viridiplantae</taxon>
        <taxon>Streptophyta</taxon>
        <taxon>Embryophyta</taxon>
        <taxon>Bryophyta</taxon>
        <taxon>Sphagnophytina</taxon>
        <taxon>Sphagnopsida</taxon>
        <taxon>Sphagnales</taxon>
        <taxon>Sphagnaceae</taxon>
        <taxon>Sphagnum</taxon>
    </lineage>
</organism>
<accession>A0ABP0WKH7</accession>
<keyword evidence="6" id="KW-0004">4Fe-4S</keyword>
<evidence type="ECO:0000256" key="5">
    <source>
        <dbReference type="ARBA" id="ARBA00018810"/>
    </source>
</evidence>
<feature type="domain" description="MTTase N-terminal" evidence="17">
    <location>
        <begin position="69"/>
        <end position="177"/>
    </location>
</feature>
<evidence type="ECO:0000259" key="18">
    <source>
        <dbReference type="PROSITE" id="PS51918"/>
    </source>
</evidence>
<sequence>MEDIEDVVGELDNSPLGLHLPALRNNSVSIKPKRRKPSSNLRNSKSDSVVVAAVDVPLSVSGVSVPGTQTIYVKTFGCSHNLSDSEYMAGQLSAYGYVLTDIPALADLWLVNTCTVKNPSQSAMETLIHKGKDAGKPLVIAGCVPQGSKDLKDLEGVSVVGVQQIDRVVEVVEETLKGHEVRLLKRSSLPSLDLPKVRKNKYVEIVPINVGCLGACTYCKTKHARGHLGSYPVLSLVDRVRTVIAEGVKEIWLSSEDTGAYGRDIGTDLPTLLKELVAVLPQDQSTMLRIGMTNPPYILQHLESIASILAHPCVYSFLHVPVQSGSDKVLQAMKREYTVAEFKQVADTLTRLVPDLHLATDIICGFPGETVEDFEETVALVQEYKFPELHISQFYPRPGTPAARMKKVPTGEVKNRSRQLTSLFESFTPYEKLEGRVERVWVTDTASDGIHLVGHTKSYVQVLLPDTMGLLGSSVDVKVTSVGRWSVMGEVLGPVIQPAKGLNGTSNAPSQKCESELRDNSDAENCCPNQEGGPCSCSGINGVSEEKSCATACLSSAPDFCAHNGNTNCSTEDVCRNCGAGKTSSSSSSSQVHSGNTHCTTEDLCGNFDAEKTRSSSSQVHSVSSTAICEGVPNCSTLQKHGSSEMHKSQFLSNGTEYLGSDGMHDGTEVQKLSHSTWQGRSIGMKLGKLDYFLIAGMVLGLSGIISGLFLVSLSMERWPLA</sequence>
<dbReference type="InterPro" id="IPR007197">
    <property type="entry name" value="rSAM"/>
</dbReference>
<reference evidence="19" key="1">
    <citation type="submission" date="2024-02" db="EMBL/GenBank/DDBJ databases">
        <authorList>
            <consortium name="ELIXIR-Norway"/>
            <consortium name="Elixir Norway"/>
        </authorList>
    </citation>
    <scope>NUCLEOTIDE SEQUENCE</scope>
</reference>
<evidence type="ECO:0000256" key="6">
    <source>
        <dbReference type="ARBA" id="ARBA00022485"/>
    </source>
</evidence>
<evidence type="ECO:0000256" key="13">
    <source>
        <dbReference type="ARBA" id="ARBA00031213"/>
    </source>
</evidence>
<name>A0ABP0WKH7_9BRYO</name>
<dbReference type="NCBIfam" id="TIGR01578">
    <property type="entry name" value="MiaB-like-B"/>
    <property type="match status" value="1"/>
</dbReference>
<keyword evidence="11" id="KW-0408">Iron</keyword>
<evidence type="ECO:0000259" key="16">
    <source>
        <dbReference type="PROSITE" id="PS50926"/>
    </source>
</evidence>
<dbReference type="SFLD" id="SFLDS00029">
    <property type="entry name" value="Radical_SAM"/>
    <property type="match status" value="1"/>
</dbReference>
<evidence type="ECO:0000256" key="11">
    <source>
        <dbReference type="ARBA" id="ARBA00023004"/>
    </source>
</evidence>
<evidence type="ECO:0000256" key="9">
    <source>
        <dbReference type="ARBA" id="ARBA00022694"/>
    </source>
</evidence>
<keyword evidence="20" id="KW-1185">Reference proteome</keyword>
<dbReference type="Gene3D" id="3.40.50.12160">
    <property type="entry name" value="Methylthiotransferase, N-terminal domain"/>
    <property type="match status" value="1"/>
</dbReference>
<gene>
    <name evidence="19" type="ORF">CSSPJE1EN1_LOCUS11844</name>
</gene>
<dbReference type="InterPro" id="IPR038135">
    <property type="entry name" value="Methylthiotransferase_N_sf"/>
</dbReference>
<evidence type="ECO:0000256" key="8">
    <source>
        <dbReference type="ARBA" id="ARBA00022691"/>
    </source>
</evidence>
<dbReference type="InterPro" id="IPR002792">
    <property type="entry name" value="TRAM_dom"/>
</dbReference>
<dbReference type="InterPro" id="IPR005839">
    <property type="entry name" value="Methylthiotransferase"/>
</dbReference>
<dbReference type="Gene3D" id="3.80.30.20">
    <property type="entry name" value="tm_1862 like domain"/>
    <property type="match status" value="1"/>
</dbReference>
<evidence type="ECO:0000256" key="7">
    <source>
        <dbReference type="ARBA" id="ARBA00022679"/>
    </source>
</evidence>
<evidence type="ECO:0000256" key="10">
    <source>
        <dbReference type="ARBA" id="ARBA00022723"/>
    </source>
</evidence>
<dbReference type="SFLD" id="SFLDG01082">
    <property type="entry name" value="B12-binding_domain_containing"/>
    <property type="match status" value="1"/>
</dbReference>
<comment type="catalytic activity">
    <reaction evidence="14">
        <text>N(6)-L-threonylcarbamoyladenosine(37) in tRNA + (sulfur carrier)-SH + AH2 + 2 S-adenosyl-L-methionine = 2-methylsulfanyl-N(6)-L-threonylcarbamoyladenosine(37) in tRNA + (sulfur carrier)-H + 5'-deoxyadenosine + L-methionine + A + S-adenosyl-L-homocysteine + 2 H(+)</text>
        <dbReference type="Rhea" id="RHEA:37075"/>
        <dbReference type="Rhea" id="RHEA-COMP:10163"/>
        <dbReference type="Rhea" id="RHEA-COMP:11092"/>
        <dbReference type="Rhea" id="RHEA-COMP:14737"/>
        <dbReference type="Rhea" id="RHEA-COMP:14739"/>
        <dbReference type="ChEBI" id="CHEBI:13193"/>
        <dbReference type="ChEBI" id="CHEBI:15378"/>
        <dbReference type="ChEBI" id="CHEBI:17319"/>
        <dbReference type="ChEBI" id="CHEBI:17499"/>
        <dbReference type="ChEBI" id="CHEBI:29917"/>
        <dbReference type="ChEBI" id="CHEBI:57844"/>
        <dbReference type="ChEBI" id="CHEBI:57856"/>
        <dbReference type="ChEBI" id="CHEBI:59789"/>
        <dbReference type="ChEBI" id="CHEBI:64428"/>
        <dbReference type="ChEBI" id="CHEBI:74418"/>
        <dbReference type="ChEBI" id="CHEBI:74420"/>
        <dbReference type="EC" id="2.8.4.5"/>
    </reaction>
</comment>